<protein>
    <recommendedName>
        <fullName evidence="4">C2H2-type domain-containing protein</fullName>
    </recommendedName>
</protein>
<sequence length="424" mass="47311">MTITTAFDQTPCSPGKSPGFSGAGRDGGRWSPAPEIGSRWSPAAYFTSGIGACYPSSPSIPRAENASSCEKAHCLPSTSSPSLVKGARRSRGKVRHNVQSKMPTLACPFYRFDPHIHHNCQTFTLRRVKDIKQHIQRKHTAESGDAEFCCELCLSIFNPEERQHGTNNLPNQDESHPPWHAHLHQRVITSEQEEKLKNYLGRGKPIQEQWYDMWDILFPGWHRPRAIHLDSIHNSSETRMRMLRRVWETRRSEILSVACTSPTNVSGGLAQPGSGDTHDHLQWRGSTRAGWSSVPSMRPTIATATARIESSMQWRAIDQVMNTFLDLVKEEMTDDIADGQITYMDGSSPDGTVVEPSCQLPGVQQQRLTSVDVCCPEEMDPILWCDYRDLGTEYSGVDMAQETLAFASASLTCDFEPSMSGGSW</sequence>
<dbReference type="PANTHER" id="PTHR38166">
    <property type="entry name" value="C2H2-TYPE DOMAIN-CONTAINING PROTEIN-RELATED"/>
    <property type="match status" value="1"/>
</dbReference>
<proteinExistence type="predicted"/>
<feature type="region of interest" description="Disordered" evidence="1">
    <location>
        <begin position="1"/>
        <end position="35"/>
    </location>
</feature>
<keyword evidence="3" id="KW-1185">Reference proteome</keyword>
<dbReference type="PANTHER" id="PTHR38166:SF1">
    <property type="entry name" value="C2H2-TYPE DOMAIN-CONTAINING PROTEIN"/>
    <property type="match status" value="1"/>
</dbReference>
<reference evidence="2" key="2">
    <citation type="submission" date="2023-05" db="EMBL/GenBank/DDBJ databases">
        <authorList>
            <consortium name="Lawrence Berkeley National Laboratory"/>
            <person name="Steindorff A."/>
            <person name="Hensen N."/>
            <person name="Bonometti L."/>
            <person name="Westerberg I."/>
            <person name="Brannstrom I.O."/>
            <person name="Guillou S."/>
            <person name="Cros-Aarteil S."/>
            <person name="Calhoun S."/>
            <person name="Haridas S."/>
            <person name="Kuo A."/>
            <person name="Mondo S."/>
            <person name="Pangilinan J."/>
            <person name="Riley R."/>
            <person name="Labutti K."/>
            <person name="Andreopoulos B."/>
            <person name="Lipzen A."/>
            <person name="Chen C."/>
            <person name="Yanf M."/>
            <person name="Daum C."/>
            <person name="Ng V."/>
            <person name="Clum A."/>
            <person name="Ohm R."/>
            <person name="Martin F."/>
            <person name="Silar P."/>
            <person name="Natvig D."/>
            <person name="Lalanne C."/>
            <person name="Gautier V."/>
            <person name="Ament-Velasquez S.L."/>
            <person name="Kruys A."/>
            <person name="Hutchinson M.I."/>
            <person name="Powell A.J."/>
            <person name="Barry K."/>
            <person name="Miller A.N."/>
            <person name="Grigoriev I.V."/>
            <person name="Debuchy R."/>
            <person name="Gladieux P."/>
            <person name="Thoren M.H."/>
            <person name="Johannesson H."/>
        </authorList>
    </citation>
    <scope>NUCLEOTIDE SEQUENCE</scope>
    <source>
        <strain evidence="2">PSN243</strain>
    </source>
</reference>
<evidence type="ECO:0000256" key="1">
    <source>
        <dbReference type="SAM" id="MobiDB-lite"/>
    </source>
</evidence>
<evidence type="ECO:0008006" key="4">
    <source>
        <dbReference type="Google" id="ProtNLM"/>
    </source>
</evidence>
<reference evidence="2" key="1">
    <citation type="journal article" date="2023" name="Mol. Phylogenet. Evol.">
        <title>Genome-scale phylogeny and comparative genomics of the fungal order Sordariales.</title>
        <authorList>
            <person name="Hensen N."/>
            <person name="Bonometti L."/>
            <person name="Westerberg I."/>
            <person name="Brannstrom I.O."/>
            <person name="Guillou S."/>
            <person name="Cros-Aarteil S."/>
            <person name="Calhoun S."/>
            <person name="Haridas S."/>
            <person name="Kuo A."/>
            <person name="Mondo S."/>
            <person name="Pangilinan J."/>
            <person name="Riley R."/>
            <person name="LaButti K."/>
            <person name="Andreopoulos B."/>
            <person name="Lipzen A."/>
            <person name="Chen C."/>
            <person name="Yan M."/>
            <person name="Daum C."/>
            <person name="Ng V."/>
            <person name="Clum A."/>
            <person name="Steindorff A."/>
            <person name="Ohm R.A."/>
            <person name="Martin F."/>
            <person name="Silar P."/>
            <person name="Natvig D.O."/>
            <person name="Lalanne C."/>
            <person name="Gautier V."/>
            <person name="Ament-Velasquez S.L."/>
            <person name="Kruys A."/>
            <person name="Hutchinson M.I."/>
            <person name="Powell A.J."/>
            <person name="Barry K."/>
            <person name="Miller A.N."/>
            <person name="Grigoriev I.V."/>
            <person name="Debuchy R."/>
            <person name="Gladieux P."/>
            <person name="Hiltunen Thoren M."/>
            <person name="Johannesson H."/>
        </authorList>
    </citation>
    <scope>NUCLEOTIDE SEQUENCE</scope>
    <source>
        <strain evidence="2">PSN243</strain>
    </source>
</reference>
<comment type="caution">
    <text evidence="2">The sequence shown here is derived from an EMBL/GenBank/DDBJ whole genome shotgun (WGS) entry which is preliminary data.</text>
</comment>
<name>A0AAV9GDP0_9PEZI</name>
<evidence type="ECO:0000313" key="3">
    <source>
        <dbReference type="Proteomes" id="UP001321760"/>
    </source>
</evidence>
<evidence type="ECO:0000313" key="2">
    <source>
        <dbReference type="EMBL" id="KAK4445453.1"/>
    </source>
</evidence>
<organism evidence="2 3">
    <name type="scientific">Podospora aff. communis PSN243</name>
    <dbReference type="NCBI Taxonomy" id="3040156"/>
    <lineage>
        <taxon>Eukaryota</taxon>
        <taxon>Fungi</taxon>
        <taxon>Dikarya</taxon>
        <taxon>Ascomycota</taxon>
        <taxon>Pezizomycotina</taxon>
        <taxon>Sordariomycetes</taxon>
        <taxon>Sordariomycetidae</taxon>
        <taxon>Sordariales</taxon>
        <taxon>Podosporaceae</taxon>
        <taxon>Podospora</taxon>
    </lineage>
</organism>
<accession>A0AAV9GDP0</accession>
<dbReference type="EMBL" id="MU865965">
    <property type="protein sequence ID" value="KAK4445453.1"/>
    <property type="molecule type" value="Genomic_DNA"/>
</dbReference>
<dbReference type="Proteomes" id="UP001321760">
    <property type="component" value="Unassembled WGS sequence"/>
</dbReference>
<gene>
    <name evidence="2" type="ORF">QBC34DRAFT_441675</name>
</gene>
<feature type="compositionally biased region" description="Polar residues" evidence="1">
    <location>
        <begin position="1"/>
        <end position="12"/>
    </location>
</feature>
<dbReference type="AlphaFoldDB" id="A0AAV9GDP0"/>